<dbReference type="Gene3D" id="2.30.40.10">
    <property type="entry name" value="Urease, subunit C, domain 1"/>
    <property type="match status" value="1"/>
</dbReference>
<dbReference type="SUPFAM" id="SSF51556">
    <property type="entry name" value="Metallo-dependent hydrolases"/>
    <property type="match status" value="1"/>
</dbReference>
<dbReference type="SUPFAM" id="SSF51338">
    <property type="entry name" value="Composite domain of metallo-dependent hydrolases"/>
    <property type="match status" value="2"/>
</dbReference>
<keyword evidence="2" id="KW-0479">Metal-binding</keyword>
<comment type="cofactor">
    <cofactor evidence="1">
        <name>Zn(2+)</name>
        <dbReference type="ChEBI" id="CHEBI:29105"/>
    </cofactor>
</comment>
<dbReference type="GO" id="GO:0005829">
    <property type="term" value="C:cytosol"/>
    <property type="evidence" value="ECO:0007669"/>
    <property type="project" value="TreeGrafter"/>
</dbReference>
<dbReference type="Ensembl" id="ENSAMXT00005035011.1">
    <property type="protein sequence ID" value="ENSAMXP00005032018.1"/>
    <property type="gene ID" value="ENSAMXG00005015653.1"/>
</dbReference>
<evidence type="ECO:0000256" key="2">
    <source>
        <dbReference type="ARBA" id="ARBA00022723"/>
    </source>
</evidence>
<proteinExistence type="predicted"/>
<dbReference type="InterPro" id="IPR051607">
    <property type="entry name" value="Metallo-dep_hydrolases"/>
</dbReference>
<dbReference type="Proteomes" id="UP000694621">
    <property type="component" value="Unplaced"/>
</dbReference>
<evidence type="ECO:0000256" key="1">
    <source>
        <dbReference type="ARBA" id="ARBA00001947"/>
    </source>
</evidence>
<evidence type="ECO:0000256" key="3">
    <source>
        <dbReference type="ARBA" id="ARBA00022801"/>
    </source>
</evidence>
<reference evidence="5" key="1">
    <citation type="submission" date="2025-08" db="UniProtKB">
        <authorList>
            <consortium name="Ensembl"/>
        </authorList>
    </citation>
    <scope>IDENTIFICATION</scope>
</reference>
<keyword evidence="3" id="KW-0378">Hydrolase</keyword>
<dbReference type="InterPro" id="IPR032466">
    <property type="entry name" value="Metal_Hydrolase"/>
</dbReference>
<evidence type="ECO:0000256" key="4">
    <source>
        <dbReference type="ARBA" id="ARBA00022833"/>
    </source>
</evidence>
<accession>A0A8B9RC58</accession>
<dbReference type="InterPro" id="IPR011059">
    <property type="entry name" value="Metal-dep_hydrolase_composite"/>
</dbReference>
<keyword evidence="4" id="KW-0862">Zinc</keyword>
<name>A0A8B9RC58_ASTMX</name>
<evidence type="ECO:0000313" key="6">
    <source>
        <dbReference type="Proteomes" id="UP000694621"/>
    </source>
</evidence>
<protein>
    <submittedName>
        <fullName evidence="5">Uncharacterized protein</fullName>
    </submittedName>
</protein>
<dbReference type="GO" id="GO:0008892">
    <property type="term" value="F:guanine deaminase activity"/>
    <property type="evidence" value="ECO:0007669"/>
    <property type="project" value="TreeGrafter"/>
</dbReference>
<dbReference type="GO" id="GO:0008270">
    <property type="term" value="F:zinc ion binding"/>
    <property type="evidence" value="ECO:0007669"/>
    <property type="project" value="TreeGrafter"/>
</dbReference>
<dbReference type="UniPathway" id="UPA00603">
    <property type="reaction ID" value="UER00660"/>
</dbReference>
<dbReference type="PANTHER" id="PTHR11271:SF6">
    <property type="entry name" value="GUANINE DEAMINASE"/>
    <property type="match status" value="1"/>
</dbReference>
<dbReference type="PANTHER" id="PTHR11271">
    <property type="entry name" value="GUANINE DEAMINASE"/>
    <property type="match status" value="1"/>
</dbReference>
<organism evidence="5 6">
    <name type="scientific">Astyanax mexicanus</name>
    <name type="common">Blind cave fish</name>
    <name type="synonym">Astyanax fasciatus mexicanus</name>
    <dbReference type="NCBI Taxonomy" id="7994"/>
    <lineage>
        <taxon>Eukaryota</taxon>
        <taxon>Metazoa</taxon>
        <taxon>Chordata</taxon>
        <taxon>Craniata</taxon>
        <taxon>Vertebrata</taxon>
        <taxon>Euteleostomi</taxon>
        <taxon>Actinopterygii</taxon>
        <taxon>Neopterygii</taxon>
        <taxon>Teleostei</taxon>
        <taxon>Ostariophysi</taxon>
        <taxon>Characiformes</taxon>
        <taxon>Characoidei</taxon>
        <taxon>Acestrorhamphidae</taxon>
        <taxon>Acestrorhamphinae</taxon>
        <taxon>Astyanax</taxon>
    </lineage>
</organism>
<dbReference type="AlphaFoldDB" id="A0A8B9RC58"/>
<dbReference type="GO" id="GO:0006147">
    <property type="term" value="P:guanine catabolic process"/>
    <property type="evidence" value="ECO:0007669"/>
    <property type="project" value="UniProtKB-UniPathway"/>
</dbReference>
<sequence>MPVSCVYRGTLAHSTRDTPLQILEDSVLGVDHRGKIAFIEEGQNVESLSQTWGFETSDIVQLGQYIYLQKMRNDKKTKKIQSFQTSNNAKKKQVHIHKVLRVQKSIFGGITLVVFNHSFVLLHQSYTLLLDDFKVFSSWCKSSIFLLIIYLRDLLIFSRYARVKPVVTPRFAVSCSSSLLHTLGEIAKNNDLHIQSHISENKEEVKLVKQLFPDCRSYTDVYLKHDLLTPKVRRVILEKFLNLGDDRNIVEVFVAGRRVVPFPE</sequence>
<dbReference type="Gene3D" id="3.20.20.140">
    <property type="entry name" value="Metal-dependent hydrolases"/>
    <property type="match status" value="1"/>
</dbReference>
<evidence type="ECO:0000313" key="5">
    <source>
        <dbReference type="Ensembl" id="ENSAMXP00005032018.1"/>
    </source>
</evidence>